<reference evidence="4 5" key="2">
    <citation type="submission" date="2018-06" db="EMBL/GenBank/DDBJ databases">
        <authorList>
            <person name="Zhirakovskaya E."/>
        </authorList>
    </citation>
    <scope>NUCLEOTIDE SEQUENCE [LARGE SCALE GENOMIC DNA]</scope>
    <source>
        <strain evidence="4 5">FBKL4.011</strain>
    </source>
</reference>
<feature type="compositionally biased region" description="Acidic residues" evidence="1">
    <location>
        <begin position="129"/>
        <end position="141"/>
    </location>
</feature>
<reference evidence="4 5" key="1">
    <citation type="submission" date="2018-06" db="EMBL/GenBank/DDBJ databases">
        <title>Thermoflavimicrobium daqus sp. nov., a thermophilic microbe isolated from Moutai-flavour Daqu.</title>
        <authorList>
            <person name="Wang X."/>
            <person name="Zhou H."/>
        </authorList>
    </citation>
    <scope>NUCLEOTIDE SEQUENCE [LARGE SCALE GENOMIC DNA]</scope>
    <source>
        <strain evidence="4 5">FBKL4.011</strain>
    </source>
</reference>
<sequence>MEFHQRRDEQSEIQKKNRLEEESLPIQKEQEEASEEDVGLEDFAFNEDAPDSSSQEEMKDKEDSDDSISLFDHWGTDAAEESDTEEKDESAKSEKEVADTSTSVEEAAAKEEQDSNEEISIFDEWGTSEQEDQSEVEEVKEEQENAESKDETSRADVEKDEDSNEVLFATLEEETEDKQELTAEMSSEEKEVQAKHEPEESIEKKDEEPKASEENKSLNDVAFFDRPFEVSDKEKPIFDEQKDVSSGFKPSIEEDIKVKLPDPTPPVKPPISITEERPSFLQRSKKWIIGLAASLVLIGGGAFGFSKFSKTEYYLQEVQPLFKGYNVQLTAGQKKYDLDLKKIGFDGENYATIDKKQLAAWLDGIRKELDRPAVNATFKDKKANTGINPDKTGSLVDTKQVADWFKEGNIKKLYNRPKEIPMVEDKPALTVADLKNMNKKLGTYDTVLGGSTGARVKNIRIASNTIDDFVLKPGQTFSWNGYVGDTTADKGYLPAGVIVNGKMATGYGGGICQVSTTLYQAVKNKLTIVERRPHSKPVGYVPLGQDATIAYDYTDLKFANPYDKPVLIKADASGPDVVVSVYTIPGAKKLTKDELAELNSPKAKTESFTKLLLGYDPLEEKIKQDMKKKGKNKHEDDMMDVPMDPQKSDDANSL</sequence>
<dbReference type="PANTHER" id="PTHR35788:SF1">
    <property type="entry name" value="EXPORTED PROTEIN"/>
    <property type="match status" value="1"/>
</dbReference>
<feature type="transmembrane region" description="Helical" evidence="2">
    <location>
        <begin position="287"/>
        <end position="305"/>
    </location>
</feature>
<dbReference type="EMBL" id="QJKK01000004">
    <property type="protein sequence ID" value="RAL24343.1"/>
    <property type="molecule type" value="Genomic_DNA"/>
</dbReference>
<feature type="compositionally biased region" description="Basic and acidic residues" evidence="1">
    <location>
        <begin position="142"/>
        <end position="157"/>
    </location>
</feature>
<evidence type="ECO:0000313" key="5">
    <source>
        <dbReference type="Proteomes" id="UP000251213"/>
    </source>
</evidence>
<comment type="caution">
    <text evidence="4">The sequence shown here is derived from an EMBL/GenBank/DDBJ whole genome shotgun (WGS) entry which is preliminary data.</text>
</comment>
<evidence type="ECO:0000259" key="3">
    <source>
        <dbReference type="Pfam" id="PF12229"/>
    </source>
</evidence>
<evidence type="ECO:0000313" key="4">
    <source>
        <dbReference type="EMBL" id="RAL24343.1"/>
    </source>
</evidence>
<keyword evidence="2" id="KW-1133">Transmembrane helix</keyword>
<evidence type="ECO:0000256" key="2">
    <source>
        <dbReference type="SAM" id="Phobius"/>
    </source>
</evidence>
<accession>A0A364K4Q6</accession>
<dbReference type="InterPro" id="IPR022029">
    <property type="entry name" value="YoaR-like_PG-bd"/>
</dbReference>
<dbReference type="Pfam" id="PF12229">
    <property type="entry name" value="PG_binding_4"/>
    <property type="match status" value="1"/>
</dbReference>
<dbReference type="Pfam" id="PF04294">
    <property type="entry name" value="VanW"/>
    <property type="match status" value="1"/>
</dbReference>
<keyword evidence="2" id="KW-0812">Transmembrane</keyword>
<feature type="domain" description="YoaR-like putative peptidoglycan binding" evidence="3">
    <location>
        <begin position="351"/>
        <end position="400"/>
    </location>
</feature>
<evidence type="ECO:0000256" key="1">
    <source>
        <dbReference type="SAM" id="MobiDB-lite"/>
    </source>
</evidence>
<dbReference type="Proteomes" id="UP000251213">
    <property type="component" value="Unassembled WGS sequence"/>
</dbReference>
<feature type="region of interest" description="Disordered" evidence="1">
    <location>
        <begin position="623"/>
        <end position="654"/>
    </location>
</feature>
<feature type="region of interest" description="Disordered" evidence="1">
    <location>
        <begin position="1"/>
        <end position="215"/>
    </location>
</feature>
<dbReference type="InterPro" id="IPR052913">
    <property type="entry name" value="Glycopeptide_resist_protein"/>
</dbReference>
<gene>
    <name evidence="4" type="ORF">DL897_08430</name>
</gene>
<feature type="compositionally biased region" description="Basic and acidic residues" evidence="1">
    <location>
        <begin position="89"/>
        <end position="98"/>
    </location>
</feature>
<keyword evidence="5" id="KW-1185">Reference proteome</keyword>
<proteinExistence type="predicted"/>
<dbReference type="PANTHER" id="PTHR35788">
    <property type="entry name" value="EXPORTED PROTEIN-RELATED"/>
    <property type="match status" value="1"/>
</dbReference>
<protein>
    <recommendedName>
        <fullName evidence="3">YoaR-like putative peptidoglycan binding domain-containing protein</fullName>
    </recommendedName>
</protein>
<feature type="compositionally biased region" description="Basic and acidic residues" evidence="1">
    <location>
        <begin position="1"/>
        <end position="21"/>
    </location>
</feature>
<feature type="compositionally biased region" description="Basic and acidic residues" evidence="1">
    <location>
        <begin position="187"/>
        <end position="215"/>
    </location>
</feature>
<feature type="compositionally biased region" description="Acidic residues" evidence="1">
    <location>
        <begin position="78"/>
        <end position="88"/>
    </location>
</feature>
<dbReference type="AlphaFoldDB" id="A0A364K4Q6"/>
<feature type="compositionally biased region" description="Acidic residues" evidence="1">
    <location>
        <begin position="32"/>
        <end position="50"/>
    </location>
</feature>
<name>A0A364K4Q6_9BACL</name>
<organism evidence="4 5">
    <name type="scientific">Thermoflavimicrobium daqui</name>
    <dbReference type="NCBI Taxonomy" id="2137476"/>
    <lineage>
        <taxon>Bacteria</taxon>
        <taxon>Bacillati</taxon>
        <taxon>Bacillota</taxon>
        <taxon>Bacilli</taxon>
        <taxon>Bacillales</taxon>
        <taxon>Thermoactinomycetaceae</taxon>
        <taxon>Thermoflavimicrobium</taxon>
    </lineage>
</organism>
<keyword evidence="2" id="KW-0472">Membrane</keyword>
<dbReference type="OrthoDB" id="9813301at2"/>
<dbReference type="InterPro" id="IPR007391">
    <property type="entry name" value="Vancomycin_resist_VanW"/>
</dbReference>